<keyword evidence="2" id="KW-1185">Reference proteome</keyword>
<name>A0A1B0G2A0_GLOMM</name>
<reference evidence="1" key="1">
    <citation type="submission" date="2020-05" db="UniProtKB">
        <authorList>
            <consortium name="EnsemblMetazoa"/>
        </authorList>
    </citation>
    <scope>IDENTIFICATION</scope>
    <source>
        <strain evidence="1">Yale</strain>
    </source>
</reference>
<organism evidence="1 2">
    <name type="scientific">Glossina morsitans morsitans</name>
    <name type="common">Savannah tsetse fly</name>
    <dbReference type="NCBI Taxonomy" id="37546"/>
    <lineage>
        <taxon>Eukaryota</taxon>
        <taxon>Metazoa</taxon>
        <taxon>Ecdysozoa</taxon>
        <taxon>Arthropoda</taxon>
        <taxon>Hexapoda</taxon>
        <taxon>Insecta</taxon>
        <taxon>Pterygota</taxon>
        <taxon>Neoptera</taxon>
        <taxon>Endopterygota</taxon>
        <taxon>Diptera</taxon>
        <taxon>Brachycera</taxon>
        <taxon>Muscomorpha</taxon>
        <taxon>Hippoboscoidea</taxon>
        <taxon>Glossinidae</taxon>
        <taxon>Glossina</taxon>
    </lineage>
</organism>
<dbReference type="EMBL" id="CCAG010005510">
    <property type="status" value="NOT_ANNOTATED_CDS"/>
    <property type="molecule type" value="Genomic_DNA"/>
</dbReference>
<dbReference type="EnsemblMetazoa" id="GMOY007431-RA">
    <property type="protein sequence ID" value="GMOY007431-PA"/>
    <property type="gene ID" value="GMOY007431"/>
</dbReference>
<evidence type="ECO:0000313" key="2">
    <source>
        <dbReference type="Proteomes" id="UP000092444"/>
    </source>
</evidence>
<dbReference type="Proteomes" id="UP000092444">
    <property type="component" value="Unassembled WGS sequence"/>
</dbReference>
<protein>
    <submittedName>
        <fullName evidence="1">Uncharacterized protein</fullName>
    </submittedName>
</protein>
<proteinExistence type="predicted"/>
<evidence type="ECO:0000313" key="1">
    <source>
        <dbReference type="EnsemblMetazoa" id="GMOY007431-PA"/>
    </source>
</evidence>
<dbReference type="AlphaFoldDB" id="A0A1B0G2A0"/>
<sequence>MKQSLTASFYKIESAPGNTVIGCSTCVERNGGSSGGNCPNGSCSFDMEDDVGGEIIDKSPLVAISLLRPALRTQC</sequence>
<accession>A0A1B0G2A0</accession>